<comment type="similarity">
    <text evidence="1">Belongs to the glycerophosphoryl diester phosphodiesterase family.</text>
</comment>
<dbReference type="CDD" id="cd08602">
    <property type="entry name" value="GDPD_ScGlpQ1_like"/>
    <property type="match status" value="1"/>
</dbReference>
<dbReference type="Proteomes" id="UP001500979">
    <property type="component" value="Unassembled WGS sequence"/>
</dbReference>
<dbReference type="PANTHER" id="PTHR43620:SF7">
    <property type="entry name" value="GLYCEROPHOSPHODIESTER PHOSPHODIESTERASE GDPD5-RELATED"/>
    <property type="match status" value="1"/>
</dbReference>
<dbReference type="Gene3D" id="3.20.20.190">
    <property type="entry name" value="Phosphatidylinositol (PI) phosphodiesterase"/>
    <property type="match status" value="1"/>
</dbReference>
<organism evidence="9 10">
    <name type="scientific">Saccharopolyspora taberi</name>
    <dbReference type="NCBI Taxonomy" id="60895"/>
    <lineage>
        <taxon>Bacteria</taxon>
        <taxon>Bacillati</taxon>
        <taxon>Actinomycetota</taxon>
        <taxon>Actinomycetes</taxon>
        <taxon>Pseudonocardiales</taxon>
        <taxon>Pseudonocardiaceae</taxon>
        <taxon>Saccharopolyspora</taxon>
    </lineage>
</organism>
<evidence type="ECO:0000256" key="7">
    <source>
        <dbReference type="SAM" id="SignalP"/>
    </source>
</evidence>
<evidence type="ECO:0000313" key="10">
    <source>
        <dbReference type="Proteomes" id="UP001500979"/>
    </source>
</evidence>
<dbReference type="InterPro" id="IPR017946">
    <property type="entry name" value="PLC-like_Pdiesterase_TIM-brl"/>
</dbReference>
<sequence length="369" mass="40122">MIRARLTALAVAGAAVLGAVAQLPASAAPAHPAEADRIEVFGHRGASGYRPEHTLASYDLAARTGADYIEPDLVPTKDGVLVARHENEISGTTDVAQRPEFADRRTTKVVDGAELTGWFTEDFTLAELKTLRAIERIPDLRPNNTIYNGRFEVPTFQEVLDLRARLSKELGREIGIAPETKHPSYFARIGLPLEPGVVEALDRNGLNQEKAKVVVQSFEVANLKQLNGPLKVRLVQLISNSGAPQDFVEAGDPRTYADMVKPEGLKEIATYADVIGPDTKVILPVDEQGNLTEPTTVVADAHAADLTVVPYTVRAENNFLPADFRSSEDKAAWGDVFAFHRALFEQGIDGVFADHPDIAVQARDEFAGR</sequence>
<keyword evidence="3 7" id="KW-0732">Signal</keyword>
<evidence type="ECO:0000256" key="1">
    <source>
        <dbReference type="ARBA" id="ARBA00007277"/>
    </source>
</evidence>
<reference evidence="9 10" key="1">
    <citation type="journal article" date="2019" name="Int. J. Syst. Evol. Microbiol.">
        <title>The Global Catalogue of Microorganisms (GCM) 10K type strain sequencing project: providing services to taxonomists for standard genome sequencing and annotation.</title>
        <authorList>
            <consortium name="The Broad Institute Genomics Platform"/>
            <consortium name="The Broad Institute Genome Sequencing Center for Infectious Disease"/>
            <person name="Wu L."/>
            <person name="Ma J."/>
        </authorList>
    </citation>
    <scope>NUCLEOTIDE SEQUENCE [LARGE SCALE GENOMIC DNA]</scope>
    <source>
        <strain evidence="9 10">JCM 9383</strain>
    </source>
</reference>
<evidence type="ECO:0000256" key="2">
    <source>
        <dbReference type="ARBA" id="ARBA00012247"/>
    </source>
</evidence>
<evidence type="ECO:0000256" key="5">
    <source>
        <dbReference type="ARBA" id="ARBA00022801"/>
    </source>
</evidence>
<accession>A0ABN3VL95</accession>
<evidence type="ECO:0000256" key="6">
    <source>
        <dbReference type="ARBA" id="ARBA00047512"/>
    </source>
</evidence>
<evidence type="ECO:0000256" key="4">
    <source>
        <dbReference type="ARBA" id="ARBA00022798"/>
    </source>
</evidence>
<feature type="chain" id="PRO_5047319653" description="glycerophosphodiester phosphodiesterase" evidence="7">
    <location>
        <begin position="28"/>
        <end position="369"/>
    </location>
</feature>
<dbReference type="Pfam" id="PF03009">
    <property type="entry name" value="GDPD"/>
    <property type="match status" value="1"/>
</dbReference>
<keyword evidence="5" id="KW-0378">Hydrolase</keyword>
<evidence type="ECO:0000256" key="3">
    <source>
        <dbReference type="ARBA" id="ARBA00022729"/>
    </source>
</evidence>
<keyword evidence="4" id="KW-0319">Glycerol metabolism</keyword>
<feature type="domain" description="GP-PDE" evidence="8">
    <location>
        <begin position="38"/>
        <end position="363"/>
    </location>
</feature>
<dbReference type="SUPFAM" id="SSF51695">
    <property type="entry name" value="PLC-like phosphodiesterases"/>
    <property type="match status" value="1"/>
</dbReference>
<gene>
    <name evidence="9" type="ORF">GCM10010470_58450</name>
</gene>
<dbReference type="EC" id="3.1.4.46" evidence="2"/>
<comment type="catalytic activity">
    <reaction evidence="6">
        <text>a sn-glycero-3-phosphodiester + H2O = an alcohol + sn-glycerol 3-phosphate + H(+)</text>
        <dbReference type="Rhea" id="RHEA:12969"/>
        <dbReference type="ChEBI" id="CHEBI:15377"/>
        <dbReference type="ChEBI" id="CHEBI:15378"/>
        <dbReference type="ChEBI" id="CHEBI:30879"/>
        <dbReference type="ChEBI" id="CHEBI:57597"/>
        <dbReference type="ChEBI" id="CHEBI:83408"/>
        <dbReference type="EC" id="3.1.4.46"/>
    </reaction>
</comment>
<dbReference type="EMBL" id="BAAAUX010000029">
    <property type="protein sequence ID" value="GAA2815336.1"/>
    <property type="molecule type" value="Genomic_DNA"/>
</dbReference>
<dbReference type="PROSITE" id="PS51704">
    <property type="entry name" value="GP_PDE"/>
    <property type="match status" value="1"/>
</dbReference>
<keyword evidence="10" id="KW-1185">Reference proteome</keyword>
<feature type="signal peptide" evidence="7">
    <location>
        <begin position="1"/>
        <end position="27"/>
    </location>
</feature>
<evidence type="ECO:0000259" key="8">
    <source>
        <dbReference type="PROSITE" id="PS51704"/>
    </source>
</evidence>
<proteinExistence type="inferred from homology"/>
<dbReference type="RefSeq" id="WP_344685202.1">
    <property type="nucleotide sequence ID" value="NZ_BAAAUX010000029.1"/>
</dbReference>
<protein>
    <recommendedName>
        <fullName evidence="2">glycerophosphodiester phosphodiesterase</fullName>
        <ecNumber evidence="2">3.1.4.46</ecNumber>
    </recommendedName>
</protein>
<comment type="caution">
    <text evidence="9">The sequence shown here is derived from an EMBL/GenBank/DDBJ whole genome shotgun (WGS) entry which is preliminary data.</text>
</comment>
<name>A0ABN3VL95_9PSEU</name>
<dbReference type="InterPro" id="IPR030395">
    <property type="entry name" value="GP_PDE_dom"/>
</dbReference>
<evidence type="ECO:0000313" key="9">
    <source>
        <dbReference type="EMBL" id="GAA2815336.1"/>
    </source>
</evidence>
<dbReference type="PANTHER" id="PTHR43620">
    <property type="entry name" value="GLYCEROPHOSPHORYL DIESTER PHOSPHODIESTERASE"/>
    <property type="match status" value="1"/>
</dbReference>